<dbReference type="eggNOG" id="ENOG502SEJ8">
    <property type="taxonomic scope" value="Eukaryota"/>
</dbReference>
<dbReference type="AlphaFoldDB" id="W9Z390"/>
<dbReference type="Proteomes" id="UP000019478">
    <property type="component" value="Unassembled WGS sequence"/>
</dbReference>
<keyword evidence="2" id="KW-1185">Reference proteome</keyword>
<dbReference type="EMBL" id="AMGY01000002">
    <property type="protein sequence ID" value="EXJ88964.1"/>
    <property type="molecule type" value="Genomic_DNA"/>
</dbReference>
<dbReference type="OrthoDB" id="3542212at2759"/>
<reference evidence="1 2" key="1">
    <citation type="submission" date="2013-03" db="EMBL/GenBank/DDBJ databases">
        <title>The Genome Sequence of Capronia epimyces CBS 606.96.</title>
        <authorList>
            <consortium name="The Broad Institute Genomics Platform"/>
            <person name="Cuomo C."/>
            <person name="de Hoog S."/>
            <person name="Gorbushina A."/>
            <person name="Walker B."/>
            <person name="Young S.K."/>
            <person name="Zeng Q."/>
            <person name="Gargeya S."/>
            <person name="Fitzgerald M."/>
            <person name="Haas B."/>
            <person name="Abouelleil A."/>
            <person name="Allen A.W."/>
            <person name="Alvarado L."/>
            <person name="Arachchi H.M."/>
            <person name="Berlin A.M."/>
            <person name="Chapman S.B."/>
            <person name="Gainer-Dewar J."/>
            <person name="Goldberg J."/>
            <person name="Griggs A."/>
            <person name="Gujja S."/>
            <person name="Hansen M."/>
            <person name="Howarth C."/>
            <person name="Imamovic A."/>
            <person name="Ireland A."/>
            <person name="Larimer J."/>
            <person name="McCowan C."/>
            <person name="Murphy C."/>
            <person name="Pearson M."/>
            <person name="Poon T.W."/>
            <person name="Priest M."/>
            <person name="Roberts A."/>
            <person name="Saif S."/>
            <person name="Shea T."/>
            <person name="Sisk P."/>
            <person name="Sykes S."/>
            <person name="Wortman J."/>
            <person name="Nusbaum C."/>
            <person name="Birren B."/>
        </authorList>
    </citation>
    <scope>NUCLEOTIDE SEQUENCE [LARGE SCALE GENOMIC DNA]</scope>
    <source>
        <strain evidence="1 2">CBS 606.96</strain>
    </source>
</reference>
<dbReference type="Gene3D" id="3.30.70.100">
    <property type="match status" value="2"/>
</dbReference>
<name>W9Z390_9EURO</name>
<organism evidence="1 2">
    <name type="scientific">Capronia epimyces CBS 606.96</name>
    <dbReference type="NCBI Taxonomy" id="1182542"/>
    <lineage>
        <taxon>Eukaryota</taxon>
        <taxon>Fungi</taxon>
        <taxon>Dikarya</taxon>
        <taxon>Ascomycota</taxon>
        <taxon>Pezizomycotina</taxon>
        <taxon>Eurotiomycetes</taxon>
        <taxon>Chaetothyriomycetidae</taxon>
        <taxon>Chaetothyriales</taxon>
        <taxon>Herpotrichiellaceae</taxon>
        <taxon>Capronia</taxon>
    </lineage>
</organism>
<evidence type="ECO:0000313" key="2">
    <source>
        <dbReference type="Proteomes" id="UP000019478"/>
    </source>
</evidence>
<protein>
    <recommendedName>
        <fullName evidence="3">ABM domain-containing protein</fullName>
    </recommendedName>
</protein>
<dbReference type="RefSeq" id="XP_007730361.1">
    <property type="nucleotide sequence ID" value="XM_007732171.1"/>
</dbReference>
<comment type="caution">
    <text evidence="1">The sequence shown here is derived from an EMBL/GenBank/DDBJ whole genome shotgun (WGS) entry which is preliminary data.</text>
</comment>
<dbReference type="PANTHER" id="PTHR42052:SF1">
    <property type="entry name" value="ABM DOMAIN-CONTAINING PROTEIN"/>
    <property type="match status" value="1"/>
</dbReference>
<accession>W9Z390</accession>
<dbReference type="GeneID" id="19166161"/>
<gene>
    <name evidence="1" type="ORF">A1O3_02028</name>
</gene>
<evidence type="ECO:0008006" key="3">
    <source>
        <dbReference type="Google" id="ProtNLM"/>
    </source>
</evidence>
<evidence type="ECO:0000313" key="1">
    <source>
        <dbReference type="EMBL" id="EXJ88964.1"/>
    </source>
</evidence>
<sequence>MPVTELALLRLLPGIEVSSPALLANLSKAKDVMEGASGHKFQYYHCIEDPSLIFIIGAWASVTFHMQEFIPSRANQEILSLLKDQITVHWMFHLDIDQTATPLPLQGHALAIGRHFIDKGEKDVFQSRFEASRDELEGVIGGIGHVVGGYRMDKGFDPLLLSLPSREEGEREEFVLFTGWDSVEHHHRALSAETEGFEESCQIRNYLGGADIKHGSLLHVCVGEPARE</sequence>
<proteinExistence type="predicted"/>
<dbReference type="HOGENOM" id="CLU_062848_1_0_1"/>
<dbReference type="PANTHER" id="PTHR42052">
    <property type="entry name" value="ABM DOMAIN-CONTAINING PROTEIN"/>
    <property type="match status" value="1"/>
</dbReference>